<comment type="similarity">
    <text evidence="4 9 10">Belongs to the HisA/HisF family.</text>
</comment>
<dbReference type="Gene3D" id="3.20.20.70">
    <property type="entry name" value="Aldolase class I"/>
    <property type="match status" value="1"/>
</dbReference>
<comment type="caution">
    <text evidence="12">The sequence shown here is derived from an EMBL/GenBank/DDBJ whole genome shotgun (WGS) entry which is preliminary data.</text>
</comment>
<evidence type="ECO:0000256" key="9">
    <source>
        <dbReference type="HAMAP-Rule" id="MF_01014"/>
    </source>
</evidence>
<protein>
    <recommendedName>
        <fullName evidence="9 11">1-(5-phosphoribosyl)-5-[(5-phosphoribosylamino)methylideneamino] imidazole-4-carboxamide isomerase</fullName>
        <ecNumber evidence="9 11">5.3.1.16</ecNumber>
    </recommendedName>
    <alternativeName>
        <fullName evidence="9">Phosphoribosylformimino-5-aminoimidazole carboxamide ribotide isomerase</fullName>
    </alternativeName>
</protein>
<keyword evidence="5 9" id="KW-0963">Cytoplasm</keyword>
<evidence type="ECO:0000313" key="13">
    <source>
        <dbReference type="Proteomes" id="UP000051557"/>
    </source>
</evidence>
<comment type="catalytic activity">
    <reaction evidence="1 9 11">
        <text>1-(5-phospho-beta-D-ribosyl)-5-[(5-phospho-beta-D-ribosylamino)methylideneamino]imidazole-4-carboxamide = 5-[(5-phospho-1-deoxy-D-ribulos-1-ylimino)methylamino]-1-(5-phospho-beta-D-ribosyl)imidazole-4-carboxamide</text>
        <dbReference type="Rhea" id="RHEA:15469"/>
        <dbReference type="ChEBI" id="CHEBI:58435"/>
        <dbReference type="ChEBI" id="CHEBI:58525"/>
        <dbReference type="EC" id="5.3.1.16"/>
    </reaction>
</comment>
<dbReference type="SUPFAM" id="SSF51366">
    <property type="entry name" value="Ribulose-phoshate binding barrel"/>
    <property type="match status" value="1"/>
</dbReference>
<dbReference type="FunFam" id="3.20.20.70:FF:000009">
    <property type="entry name" value="1-(5-phosphoribosyl)-5-[(5-phosphoribosylamino)methylideneamino] imidazole-4-carboxamide isomerase"/>
    <property type="match status" value="1"/>
</dbReference>
<evidence type="ECO:0000313" key="12">
    <source>
        <dbReference type="EMBL" id="KRP32809.1"/>
    </source>
</evidence>
<proteinExistence type="inferred from homology"/>
<dbReference type="UniPathway" id="UPA00031">
    <property type="reaction ID" value="UER00009"/>
</dbReference>
<dbReference type="InterPro" id="IPR044524">
    <property type="entry name" value="Isoase_HisA-like"/>
</dbReference>
<evidence type="ECO:0000256" key="6">
    <source>
        <dbReference type="ARBA" id="ARBA00022605"/>
    </source>
</evidence>
<dbReference type="Proteomes" id="UP000051557">
    <property type="component" value="Unassembled WGS sequence"/>
</dbReference>
<dbReference type="InterPro" id="IPR006063">
    <property type="entry name" value="HisA_bact_arch"/>
</dbReference>
<evidence type="ECO:0000256" key="11">
    <source>
        <dbReference type="RuleBase" id="RU003658"/>
    </source>
</evidence>
<comment type="subcellular location">
    <subcellularLocation>
        <location evidence="2 9 11">Cytoplasm</location>
    </subcellularLocation>
</comment>
<evidence type="ECO:0000256" key="5">
    <source>
        <dbReference type="ARBA" id="ARBA00022490"/>
    </source>
</evidence>
<dbReference type="GO" id="GO:0005737">
    <property type="term" value="C:cytoplasm"/>
    <property type="evidence" value="ECO:0007669"/>
    <property type="project" value="UniProtKB-SubCell"/>
</dbReference>
<dbReference type="PANTHER" id="PTHR43090:SF2">
    <property type="entry name" value="1-(5-PHOSPHORIBOSYL)-5-[(5-PHOSPHORIBOSYLAMINO)METHYLIDENEAMINO] IMIDAZOLE-4-CARBOXAMIDE ISOMERASE"/>
    <property type="match status" value="1"/>
</dbReference>
<evidence type="ECO:0000256" key="8">
    <source>
        <dbReference type="ARBA" id="ARBA00023235"/>
    </source>
</evidence>
<evidence type="ECO:0000256" key="2">
    <source>
        <dbReference type="ARBA" id="ARBA00004496"/>
    </source>
</evidence>
<evidence type="ECO:0000256" key="1">
    <source>
        <dbReference type="ARBA" id="ARBA00000901"/>
    </source>
</evidence>
<name>A0A0R2X9V6_9BACT</name>
<feature type="active site" description="Proton donor" evidence="9">
    <location>
        <position position="130"/>
    </location>
</feature>
<evidence type="ECO:0000256" key="10">
    <source>
        <dbReference type="RuleBase" id="RU003657"/>
    </source>
</evidence>
<dbReference type="Pfam" id="PF00977">
    <property type="entry name" value="His_biosynth"/>
    <property type="match status" value="1"/>
</dbReference>
<keyword evidence="8 9" id="KW-0413">Isomerase</keyword>
<dbReference type="EC" id="5.3.1.16" evidence="9 11"/>
<keyword evidence="6 9" id="KW-0028">Amino-acid biosynthesis</keyword>
<evidence type="ECO:0000256" key="3">
    <source>
        <dbReference type="ARBA" id="ARBA00005133"/>
    </source>
</evidence>
<dbReference type="InterPro" id="IPR013785">
    <property type="entry name" value="Aldolase_TIM"/>
</dbReference>
<evidence type="ECO:0000256" key="4">
    <source>
        <dbReference type="ARBA" id="ARBA00009667"/>
    </source>
</evidence>
<dbReference type="InterPro" id="IPR006062">
    <property type="entry name" value="His_biosynth"/>
</dbReference>
<keyword evidence="7 9" id="KW-0368">Histidine biosynthesis</keyword>
<comment type="pathway">
    <text evidence="3 9 11">Amino-acid biosynthesis; L-histidine biosynthesis; L-histidine from 5-phospho-alpha-D-ribose 1-diphosphate: step 4/9.</text>
</comment>
<dbReference type="NCBIfam" id="TIGR00007">
    <property type="entry name" value="1-(5-phosphoribosyl)-5-[(5-phosphoribosylamino)methylideneamino]imidazole-4-carboxamide isomerase"/>
    <property type="match status" value="1"/>
</dbReference>
<sequence>MFVIPSIDLMAGEVVRLAQGKATEKKVYSKDPMAMARRWEKVDGKVLHLVDLEGAFEGEMRNLEMIGQIARSVKMPCQVGGGIRDLTVAEKILKAGAMRVIFGSVACDSPETIDEAVRKFGPERVVVGIDARDGVVETRGWTKPSGWKAVDLATRMAQGGVIRIIYTDVVRDGMMTGPNIPAVQEMIRAFPGKVISSGGISGRKDLQALDQAGGVEGVIVGRALYEGAMEDEVCRSSTF</sequence>
<evidence type="ECO:0000256" key="7">
    <source>
        <dbReference type="ARBA" id="ARBA00023102"/>
    </source>
</evidence>
<dbReference type="GO" id="GO:0000105">
    <property type="term" value="P:L-histidine biosynthetic process"/>
    <property type="evidence" value="ECO:0007669"/>
    <property type="project" value="UniProtKB-UniRule"/>
</dbReference>
<gene>
    <name evidence="9" type="primary">hisA</name>
    <name evidence="12" type="ORF">ABS32_02400</name>
</gene>
<dbReference type="EMBL" id="LIDM01000057">
    <property type="protein sequence ID" value="KRP32809.1"/>
    <property type="molecule type" value="Genomic_DNA"/>
</dbReference>
<accession>A0A0R2X9V6</accession>
<feature type="active site" description="Proton acceptor" evidence="9">
    <location>
        <position position="8"/>
    </location>
</feature>
<dbReference type="GO" id="GO:0000162">
    <property type="term" value="P:L-tryptophan biosynthetic process"/>
    <property type="evidence" value="ECO:0007669"/>
    <property type="project" value="TreeGrafter"/>
</dbReference>
<dbReference type="GO" id="GO:0003949">
    <property type="term" value="F:1-(5-phosphoribosyl)-5-[(5-phosphoribosylamino)methylideneamino]imidazole-4-carboxamide isomerase activity"/>
    <property type="evidence" value="ECO:0007669"/>
    <property type="project" value="UniProtKB-UniRule"/>
</dbReference>
<organism evidence="12 13">
    <name type="scientific">Verrucomicrobia subdivision 6 bacterium BACL9 MAG-120820-bin42</name>
    <dbReference type="NCBI Taxonomy" id="1655634"/>
    <lineage>
        <taxon>Bacteria</taxon>
        <taxon>Pseudomonadati</taxon>
        <taxon>Verrucomicrobiota</taxon>
        <taxon>Verrucomicrobiia</taxon>
        <taxon>Verrucomicrobiales</taxon>
        <taxon>Verrucomicrobia subdivision 6</taxon>
    </lineage>
</organism>
<reference evidence="12 13" key="1">
    <citation type="submission" date="2015-10" db="EMBL/GenBank/DDBJ databases">
        <title>Metagenome-Assembled Genomes uncover a global brackish microbiome.</title>
        <authorList>
            <person name="Hugerth L.W."/>
            <person name="Larsson J."/>
            <person name="Alneberg J."/>
            <person name="Lindh M.V."/>
            <person name="Legrand C."/>
            <person name="Pinhassi J."/>
            <person name="Andersson A.F."/>
        </authorList>
    </citation>
    <scope>NUCLEOTIDE SEQUENCE [LARGE SCALE GENOMIC DNA]</scope>
    <source>
        <strain evidence="12">BACL9 MAG-120820-bin42</strain>
    </source>
</reference>
<dbReference type="CDD" id="cd04732">
    <property type="entry name" value="HisA"/>
    <property type="match status" value="1"/>
</dbReference>
<dbReference type="PANTHER" id="PTHR43090">
    <property type="entry name" value="1-(5-PHOSPHORIBOSYL)-5-[(5-PHOSPHORIBOSYLAMINO)METHYLIDENEAMINO] IMIDAZOLE-4-CARBOXAMIDE ISOMERASE"/>
    <property type="match status" value="1"/>
</dbReference>
<dbReference type="InterPro" id="IPR023016">
    <property type="entry name" value="HisA/PriA"/>
</dbReference>
<dbReference type="AlphaFoldDB" id="A0A0R2X9V6"/>
<dbReference type="HAMAP" id="MF_01014">
    <property type="entry name" value="HisA"/>
    <property type="match status" value="1"/>
</dbReference>
<dbReference type="InterPro" id="IPR011060">
    <property type="entry name" value="RibuloseP-bd_barrel"/>
</dbReference>